<sequence>MGDWWGTLDAGQKLRLVAHIERTDDGYSGTLDSIDQGAIGLAMANIEVTDTALSFDLPQVGGRYEGEWQEGRWVGAWKQGGVSLPLTLERGAPDVEATGPVVPDSWDLPDDDAVAERLAATVGDQDGVVGAVALVEDGEARFILSDGLDADRRFEIGSVTKVFTALLLADMVLDGTVGLNDPIGDHIDGIDDAAVAAITLRQLSNHHSGLPRLPANLMPFAQLPDPYASYDEEMLLHWIRNVEPARAPDEAYEYSNGAVGLLGYILGKRAGSDFKTALLERIVRPMGLADTDFEIDERSVAGHNPQGEASPWTFQTLAAAGALRSTIGDMARFAYTLAEPGETWSRHVDLITADPKSVQGGLNIGLGVLTPDHQGRRAVPQWRDGRVQELDVGRSRHGSRGGRADQQQYCRSGPARLVAHRGHGAAAVRAAMRQKLA</sequence>
<reference evidence="2 3" key="1">
    <citation type="submission" date="2021-07" db="EMBL/GenBank/DDBJ databases">
        <title>The draft genome sequence of Sphingomicrobium sp. B8.</title>
        <authorList>
            <person name="Mu L."/>
        </authorList>
    </citation>
    <scope>NUCLEOTIDE SEQUENCE [LARGE SCALE GENOMIC DNA]</scope>
    <source>
        <strain evidence="2 3">B8</strain>
    </source>
</reference>
<evidence type="ECO:0000259" key="1">
    <source>
        <dbReference type="Pfam" id="PF00144"/>
    </source>
</evidence>
<dbReference type="EMBL" id="JAHVAH010000001">
    <property type="protein sequence ID" value="MBW0145381.1"/>
    <property type="molecule type" value="Genomic_DNA"/>
</dbReference>
<proteinExistence type="predicted"/>
<dbReference type="PANTHER" id="PTHR22935">
    <property type="entry name" value="PENICILLIN-BINDING PROTEIN"/>
    <property type="match status" value="1"/>
</dbReference>
<dbReference type="Pfam" id="PF00144">
    <property type="entry name" value="Beta-lactamase"/>
    <property type="match status" value="1"/>
</dbReference>
<protein>
    <submittedName>
        <fullName evidence="2">Beta-lactamase family protein</fullName>
    </submittedName>
</protein>
<dbReference type="InterPro" id="IPR001466">
    <property type="entry name" value="Beta-lactam-related"/>
</dbReference>
<dbReference type="Proteomes" id="UP000698028">
    <property type="component" value="Unassembled WGS sequence"/>
</dbReference>
<evidence type="ECO:0000313" key="3">
    <source>
        <dbReference type="Proteomes" id="UP000698028"/>
    </source>
</evidence>
<organism evidence="2 3">
    <name type="scientific">Sphingomicrobium clamense</name>
    <dbReference type="NCBI Taxonomy" id="2851013"/>
    <lineage>
        <taxon>Bacteria</taxon>
        <taxon>Pseudomonadati</taxon>
        <taxon>Pseudomonadota</taxon>
        <taxon>Alphaproteobacteria</taxon>
        <taxon>Sphingomonadales</taxon>
        <taxon>Sphingomonadaceae</taxon>
        <taxon>Sphingomicrobium</taxon>
    </lineage>
</organism>
<evidence type="ECO:0000313" key="2">
    <source>
        <dbReference type="EMBL" id="MBW0145381.1"/>
    </source>
</evidence>
<accession>A0ABS6V770</accession>
<feature type="domain" description="Beta-lactamase-related" evidence="1">
    <location>
        <begin position="118"/>
        <end position="424"/>
    </location>
</feature>
<comment type="caution">
    <text evidence="2">The sequence shown here is derived from an EMBL/GenBank/DDBJ whole genome shotgun (WGS) entry which is preliminary data.</text>
</comment>
<name>A0ABS6V770_9SPHN</name>
<dbReference type="InterPro" id="IPR051478">
    <property type="entry name" value="Beta-lactamase-like_AB/R"/>
</dbReference>
<keyword evidence="3" id="KW-1185">Reference proteome</keyword>
<gene>
    <name evidence="2" type="ORF">KTQ36_08750</name>
</gene>
<dbReference type="RefSeq" id="WP_218633290.1">
    <property type="nucleotide sequence ID" value="NZ_JAHVAH010000001.1"/>
</dbReference>
<dbReference type="PANTHER" id="PTHR22935:SF95">
    <property type="entry name" value="BETA-LACTAMASE-LIKE 1-RELATED"/>
    <property type="match status" value="1"/>
</dbReference>